<dbReference type="InterPro" id="IPR000887">
    <property type="entry name" value="Aldlse_KDPG_KHG"/>
</dbReference>
<reference evidence="7 8" key="1">
    <citation type="submission" date="2020-08" db="EMBL/GenBank/DDBJ databases">
        <title>Sequencing the genomes of 1000 actinobacteria strains.</title>
        <authorList>
            <person name="Klenk H.-P."/>
        </authorList>
    </citation>
    <scope>NUCLEOTIDE SEQUENCE [LARGE SCALE GENOMIC DNA]</scope>
    <source>
        <strain evidence="7 8">DSM 43150</strain>
    </source>
</reference>
<dbReference type="EC" id="4.1.3.42" evidence="7"/>
<keyword evidence="4 7" id="KW-0456">Lyase</keyword>
<dbReference type="SUPFAM" id="SSF51569">
    <property type="entry name" value="Aldolase"/>
    <property type="match status" value="1"/>
</dbReference>
<keyword evidence="5" id="KW-0119">Carbohydrate metabolism</keyword>
<dbReference type="Proteomes" id="UP000590511">
    <property type="component" value="Unassembled WGS sequence"/>
</dbReference>
<evidence type="ECO:0000256" key="4">
    <source>
        <dbReference type="ARBA" id="ARBA00023239"/>
    </source>
</evidence>
<accession>A0A7W7HJQ1</accession>
<evidence type="ECO:0000313" key="9">
    <source>
        <dbReference type="Proteomes" id="UP000631312"/>
    </source>
</evidence>
<comment type="similarity">
    <text evidence="2">Belongs to the KHG/KDPG aldolase family.</text>
</comment>
<sequence length="209" mass="21310">MNATDVLQGHRVVPVVVLEDPDRADDLGAALVAGGLPVAEATFRTPRAAAVLQRLARRGDLIVGAGTVITARQVDLAHSSGARFVVSPGLSAGVVRRCQDLGLPVIPGVSTASEVMAALDLGVDTVKFFPAEASGGLPTVKALSAAFPQVRFVPTGGITERNAPDYLAHPAVAAVGGSWMVAPGLLADGRWDEVAARCSAVHDLQGAAP</sequence>
<dbReference type="GO" id="GO:0106009">
    <property type="term" value="F:(4S)-4-hydroxy-2-oxoglutarate aldolase activity"/>
    <property type="evidence" value="ECO:0007669"/>
    <property type="project" value="UniProtKB-EC"/>
</dbReference>
<dbReference type="GO" id="GO:0008675">
    <property type="term" value="F:2-dehydro-3-deoxy-phosphogluconate aldolase activity"/>
    <property type="evidence" value="ECO:0007669"/>
    <property type="project" value="UniProtKB-EC"/>
</dbReference>
<comment type="pathway">
    <text evidence="1">Carbohydrate acid metabolism.</text>
</comment>
<evidence type="ECO:0000313" key="8">
    <source>
        <dbReference type="Proteomes" id="UP000590511"/>
    </source>
</evidence>
<dbReference type="Proteomes" id="UP000631312">
    <property type="component" value="Unassembled WGS sequence"/>
</dbReference>
<dbReference type="InterPro" id="IPR013785">
    <property type="entry name" value="Aldolase_TIM"/>
</dbReference>
<dbReference type="InterPro" id="IPR031338">
    <property type="entry name" value="KDPG/KHG_AS_2"/>
</dbReference>
<dbReference type="PANTHER" id="PTHR30246">
    <property type="entry name" value="2-KETO-3-DEOXY-6-PHOSPHOGLUCONATE ALDOLASE"/>
    <property type="match status" value="1"/>
</dbReference>
<dbReference type="NCBIfam" id="TIGR01182">
    <property type="entry name" value="eda"/>
    <property type="match status" value="1"/>
</dbReference>
<dbReference type="EMBL" id="BOMP01000105">
    <property type="protein sequence ID" value="GIE43377.1"/>
    <property type="molecule type" value="Genomic_DNA"/>
</dbReference>
<dbReference type="EMBL" id="JACHNC010000001">
    <property type="protein sequence ID" value="MBB4751797.1"/>
    <property type="molecule type" value="Genomic_DNA"/>
</dbReference>
<dbReference type="CDD" id="cd00452">
    <property type="entry name" value="KDPG_aldolase"/>
    <property type="match status" value="1"/>
</dbReference>
<comment type="caution">
    <text evidence="7">The sequence shown here is derived from an EMBL/GenBank/DDBJ whole genome shotgun (WGS) entry which is preliminary data.</text>
</comment>
<gene>
    <name evidence="6" type="ORF">Alo02nite_62750</name>
    <name evidence="7" type="ORF">BJ964_005958</name>
</gene>
<keyword evidence="9" id="KW-1185">Reference proteome</keyword>
<dbReference type="AlphaFoldDB" id="A0A7W7HJQ1"/>
<evidence type="ECO:0000256" key="5">
    <source>
        <dbReference type="ARBA" id="ARBA00023277"/>
    </source>
</evidence>
<evidence type="ECO:0000256" key="1">
    <source>
        <dbReference type="ARBA" id="ARBA00004761"/>
    </source>
</evidence>
<comment type="subunit">
    <text evidence="3">Homotrimer.</text>
</comment>
<evidence type="ECO:0000313" key="6">
    <source>
        <dbReference type="EMBL" id="GIE43377.1"/>
    </source>
</evidence>
<dbReference type="Pfam" id="PF01081">
    <property type="entry name" value="Aldolase"/>
    <property type="match status" value="1"/>
</dbReference>
<name>A0A7W7HJQ1_9ACTN</name>
<evidence type="ECO:0000256" key="3">
    <source>
        <dbReference type="ARBA" id="ARBA00011233"/>
    </source>
</evidence>
<reference evidence="6 9" key="2">
    <citation type="submission" date="2021-01" db="EMBL/GenBank/DDBJ databases">
        <title>Whole genome shotgun sequence of Actinoplanes lobatus NBRC 12513.</title>
        <authorList>
            <person name="Komaki H."/>
            <person name="Tamura T."/>
        </authorList>
    </citation>
    <scope>NUCLEOTIDE SEQUENCE [LARGE SCALE GENOMIC DNA]</scope>
    <source>
        <strain evidence="6 9">NBRC 12513</strain>
    </source>
</reference>
<organism evidence="7 8">
    <name type="scientific">Actinoplanes lobatus</name>
    <dbReference type="NCBI Taxonomy" id="113568"/>
    <lineage>
        <taxon>Bacteria</taxon>
        <taxon>Bacillati</taxon>
        <taxon>Actinomycetota</taxon>
        <taxon>Actinomycetes</taxon>
        <taxon>Micromonosporales</taxon>
        <taxon>Micromonosporaceae</taxon>
        <taxon>Actinoplanes</taxon>
    </lineage>
</organism>
<proteinExistence type="inferred from homology"/>
<evidence type="ECO:0000256" key="2">
    <source>
        <dbReference type="ARBA" id="ARBA00006906"/>
    </source>
</evidence>
<dbReference type="EC" id="4.1.2.14" evidence="7"/>
<dbReference type="Gene3D" id="3.20.20.70">
    <property type="entry name" value="Aldolase class I"/>
    <property type="match status" value="1"/>
</dbReference>
<evidence type="ECO:0000313" key="7">
    <source>
        <dbReference type="EMBL" id="MBB4751797.1"/>
    </source>
</evidence>
<protein>
    <submittedName>
        <fullName evidence="7">2-dehydro-3-deoxyphosphogluconate aldolase/(4S)-4-hydroxy-2-oxoglutarate aldolase</fullName>
        <ecNumber evidence="7">4.1.2.14</ecNumber>
        <ecNumber evidence="7">4.1.3.42</ecNumber>
    </submittedName>
    <submittedName>
        <fullName evidence="6">Ketohydroxyglutarate aldolase</fullName>
    </submittedName>
</protein>
<dbReference type="RefSeq" id="WP_188123780.1">
    <property type="nucleotide sequence ID" value="NZ_BOMP01000105.1"/>
</dbReference>
<dbReference type="PROSITE" id="PS00160">
    <property type="entry name" value="ALDOLASE_KDPG_KHG_2"/>
    <property type="match status" value="1"/>
</dbReference>
<dbReference type="PANTHER" id="PTHR30246:SF1">
    <property type="entry name" value="2-DEHYDRO-3-DEOXY-6-PHOSPHOGALACTONATE ALDOLASE-RELATED"/>
    <property type="match status" value="1"/>
</dbReference>